<proteinExistence type="predicted"/>
<sequence length="180" mass="20530">MHPDNPFAQLIAWDNPLKIKAPDLDSLYLAKSPQLKQLPMLDNAYLTDFSVERAVQMQPDLNVFDFGVRGKLKESRVLDQLAAIGIPVVFIDFRLRPLTNSVTSKRLLGKVLGGAEAWARFYEERLNLIRQRTAGLNDKEKPLNKWLSEMSGHKLRYKKDCLQAKQNSHIQAYVLLPESA</sequence>
<dbReference type="Gene3D" id="3.40.50.1980">
    <property type="entry name" value="Nitrogenase molybdenum iron protein domain"/>
    <property type="match status" value="1"/>
</dbReference>
<evidence type="ECO:0000313" key="2">
    <source>
        <dbReference type="Proteomes" id="UP000229713"/>
    </source>
</evidence>
<dbReference type="RefSeq" id="WP_099843181.1">
    <property type="nucleotide sequence ID" value="NZ_CP055216.1"/>
</dbReference>
<dbReference type="SUPFAM" id="SSF53807">
    <property type="entry name" value="Helical backbone' metal receptor"/>
    <property type="match status" value="1"/>
</dbReference>
<dbReference type="InterPro" id="IPR050902">
    <property type="entry name" value="ABC_Transporter_SBP"/>
</dbReference>
<dbReference type="PANTHER" id="PTHR30535">
    <property type="entry name" value="VITAMIN B12-BINDING PROTEIN"/>
    <property type="match status" value="1"/>
</dbReference>
<evidence type="ECO:0000313" key="1">
    <source>
        <dbReference type="EMBL" id="PIK84909.1"/>
    </source>
</evidence>
<accession>A0A855F0A1</accession>
<dbReference type="AlphaFoldDB" id="A0A855F0A1"/>
<reference evidence="1 2" key="1">
    <citation type="submission" date="2017-07" db="EMBL/GenBank/DDBJ databases">
        <title>Raoultella ornithinolytica strain HH3 draft genome.</title>
        <authorList>
            <person name="Duceppe M.-O."/>
            <person name="Huang H."/>
            <person name="Phipps-Todd B."/>
        </authorList>
    </citation>
    <scope>NUCLEOTIDE SEQUENCE [LARGE SCALE GENOMIC DNA]</scope>
    <source>
        <strain evidence="1 2">HH3</strain>
    </source>
</reference>
<dbReference type="Proteomes" id="UP000229713">
    <property type="component" value="Unassembled WGS sequence"/>
</dbReference>
<protein>
    <submittedName>
        <fullName evidence="1">Uncharacterized protein</fullName>
    </submittedName>
</protein>
<comment type="caution">
    <text evidence="1">The sequence shown here is derived from an EMBL/GenBank/DDBJ whole genome shotgun (WGS) entry which is preliminary data.</text>
</comment>
<name>A0A855F0A1_RAOOR</name>
<organism evidence="1 2">
    <name type="scientific">Raoultella ornithinolytica</name>
    <name type="common">Klebsiella ornithinolytica</name>
    <dbReference type="NCBI Taxonomy" id="54291"/>
    <lineage>
        <taxon>Bacteria</taxon>
        <taxon>Pseudomonadati</taxon>
        <taxon>Pseudomonadota</taxon>
        <taxon>Gammaproteobacteria</taxon>
        <taxon>Enterobacterales</taxon>
        <taxon>Enterobacteriaceae</taxon>
        <taxon>Klebsiella/Raoultella group</taxon>
        <taxon>Raoultella</taxon>
    </lineage>
</organism>
<gene>
    <name evidence="1" type="ORF">CFY86_09435</name>
</gene>
<dbReference type="PANTHER" id="PTHR30535:SF34">
    <property type="entry name" value="MOLYBDATE-BINDING PROTEIN MOLA"/>
    <property type="match status" value="1"/>
</dbReference>
<dbReference type="EMBL" id="NKYI01000016">
    <property type="protein sequence ID" value="PIK84909.1"/>
    <property type="molecule type" value="Genomic_DNA"/>
</dbReference>